<dbReference type="STRING" id="342108.amb2156"/>
<organism evidence="2 3">
    <name type="scientific">Paramagnetospirillum magneticum (strain ATCC 700264 / AMB-1)</name>
    <name type="common">Magnetospirillum magneticum</name>
    <dbReference type="NCBI Taxonomy" id="342108"/>
    <lineage>
        <taxon>Bacteria</taxon>
        <taxon>Pseudomonadati</taxon>
        <taxon>Pseudomonadota</taxon>
        <taxon>Alphaproteobacteria</taxon>
        <taxon>Rhodospirillales</taxon>
        <taxon>Magnetospirillaceae</taxon>
        <taxon>Paramagnetospirillum</taxon>
    </lineage>
</organism>
<dbReference type="Pfam" id="PF13374">
    <property type="entry name" value="TPR_10"/>
    <property type="match status" value="1"/>
</dbReference>
<dbReference type="Gene3D" id="3.40.50.2000">
    <property type="entry name" value="Glycogen Phosphorylase B"/>
    <property type="match status" value="2"/>
</dbReference>
<sequence>MTCPMSEIEDLDLEFADLPEHAAVIETLWQEAALARRYGDTEPALDAYRRIIELDPSNTDALLAAAQACRLAGRPRDALLFCLDLLEMDRQHMGCRLELAEALRQIGQPDEAHAIIDILLMERPDSVQVWCGLGRLLNDENRLAGAELTLRRALGVDPGYGPAWAALGRILARRGEGEAAVDAFHAAITLEPEQPAHQVGLAEVLLEAHRTDEAAEHINRALALDDECAAAHMARARLAMLEGRQKESWEEALWRHRLPGVVRPLLPAAPWEGEDLQGAHLLLHAESELSVTLMMARFIPILAQRCTAITVLAQPGLVPLLEAQPGITRVLPLGKPLPDDLSADYAASLDDVALLLGIEPQSLPTRPYLSAPRPRIRRIRVPVGTLVKVGIAWGGERSEDGLSFPHVLDLSTLPGTLLFSLETGPRAAEARQQADPGLITDLSPTIADYADLAGRIAEMDLVIAADGPAAHLAAAMGKPVLLLLPHAAHPRWMRDRDDSPWYPGMALLRQPAPGQWGPPVAEARRRMEMLAQLAAERNDQQRRRATGTDAATSAFLAAHLAPGDLLIEVGGGNGDRVFQIIEQCGEVLVIVLEPSPTEAEILRDSLAIAGLEEQVEVIAAAAGARERHVLAARSRSGGPRVFTLPDWVPAATPMRPLAALLDERPHLAACRVAVRLDQRGWEDDVVAGLAGRAALVTLEHDEGSPAASRLTKAGYSLWRFPEETACGALVPFDGRPGTILALSPGMAPAVHYGPDSLPPSPAQMAAEAGRAMALAAPGPALQAKGQINEAADLYAQALAIDPFCAMANANLAVLQHLAGKPDAAIAGFTRALGRLGHSAILANLAAALRRAGRLGEAEALLGEARTAGRDTPDILSDLALVRRDQGRLSEAEALMRRARTQAPDRPGLSWGLAQILLGAGKLSEGLPLLAHHPDPPGRALHLPRWDGGDVVATSVLVEITGHADDALLLARFLPMLAARGALVHVACPDDMVALLADLPGIEQVVGEDDPLPECQVRTSLAALPGLLGLADTARPTGSGGYLLAGRGRRPVRDNRLRVGLTWGPGRGTAGRPCTLGDMLGLAIDPAVSLLALVEDEHLGHIQAEGVEALIERPMPQPAHLAEMAALISGLDVVVGGDTVQLHLAAALGKPVLALLPHGFDWRWPQGREDSPWYPTVRVLRAGPSGHWREPLRRVVSALAAMAEKKAHL</sequence>
<dbReference type="SMART" id="SM00028">
    <property type="entry name" value="TPR"/>
    <property type="match status" value="8"/>
</dbReference>
<dbReference type="Proteomes" id="UP000007058">
    <property type="component" value="Chromosome"/>
</dbReference>
<dbReference type="PANTHER" id="PTHR44809:SF1">
    <property type="entry name" value="PROTEIN O-MANNOSYL-TRANSFERASE TMTC1"/>
    <property type="match status" value="1"/>
</dbReference>
<gene>
    <name evidence="2" type="ordered locus">amb2156</name>
</gene>
<dbReference type="InterPro" id="IPR029063">
    <property type="entry name" value="SAM-dependent_MTases_sf"/>
</dbReference>
<evidence type="ECO:0000313" key="2">
    <source>
        <dbReference type="EMBL" id="BAE50960.1"/>
    </source>
</evidence>
<evidence type="ECO:0000313" key="3">
    <source>
        <dbReference type="Proteomes" id="UP000007058"/>
    </source>
</evidence>
<protein>
    <recommendedName>
        <fullName evidence="4">FOG: TPR repeat</fullName>
    </recommendedName>
</protein>
<dbReference type="InterPro" id="IPR019734">
    <property type="entry name" value="TPR_rpt"/>
</dbReference>
<feature type="repeat" description="TPR" evidence="1">
    <location>
        <begin position="161"/>
        <end position="194"/>
    </location>
</feature>
<dbReference type="PANTHER" id="PTHR44809">
    <property type="match status" value="1"/>
</dbReference>
<name>Q2W5B5_PARM1</name>
<evidence type="ECO:0000256" key="1">
    <source>
        <dbReference type="PROSITE-ProRule" id="PRU00339"/>
    </source>
</evidence>
<dbReference type="EMBL" id="AP007255">
    <property type="protein sequence ID" value="BAE50960.1"/>
    <property type="molecule type" value="Genomic_DNA"/>
</dbReference>
<dbReference type="KEGG" id="mag:amb2156"/>
<dbReference type="PROSITE" id="PS50005">
    <property type="entry name" value="TPR"/>
    <property type="match status" value="2"/>
</dbReference>
<keyword evidence="1" id="KW-0802">TPR repeat</keyword>
<proteinExistence type="predicted"/>
<dbReference type="HOGENOM" id="CLU_269578_0_0_5"/>
<dbReference type="Pfam" id="PF01075">
    <property type="entry name" value="Glyco_transf_9"/>
    <property type="match status" value="1"/>
</dbReference>
<evidence type="ECO:0008006" key="4">
    <source>
        <dbReference type="Google" id="ProtNLM"/>
    </source>
</evidence>
<dbReference type="Gene3D" id="1.25.40.10">
    <property type="entry name" value="Tetratricopeptide repeat domain"/>
    <property type="match status" value="2"/>
</dbReference>
<feature type="repeat" description="TPR" evidence="1">
    <location>
        <begin position="25"/>
        <end position="58"/>
    </location>
</feature>
<dbReference type="GO" id="GO:0016757">
    <property type="term" value="F:glycosyltransferase activity"/>
    <property type="evidence" value="ECO:0007669"/>
    <property type="project" value="InterPro"/>
</dbReference>
<dbReference type="InterPro" id="IPR011990">
    <property type="entry name" value="TPR-like_helical_dom_sf"/>
</dbReference>
<dbReference type="SUPFAM" id="SSF53756">
    <property type="entry name" value="UDP-Glycosyltransferase/glycogen phosphorylase"/>
    <property type="match status" value="2"/>
</dbReference>
<dbReference type="SUPFAM" id="SSF48452">
    <property type="entry name" value="TPR-like"/>
    <property type="match status" value="2"/>
</dbReference>
<keyword evidence="3" id="KW-1185">Reference proteome</keyword>
<dbReference type="Pfam" id="PF14559">
    <property type="entry name" value="TPR_19"/>
    <property type="match status" value="3"/>
</dbReference>
<accession>Q2W5B5</accession>
<dbReference type="AlphaFoldDB" id="Q2W5B5"/>
<dbReference type="SUPFAM" id="SSF53335">
    <property type="entry name" value="S-adenosyl-L-methionine-dependent methyltransferases"/>
    <property type="match status" value="1"/>
</dbReference>
<reference evidence="2 3" key="1">
    <citation type="journal article" date="2005" name="DNA Res.">
        <title>Complete genome sequence of the facultative anaerobic magnetotactic bacterium Magnetospirillum sp. strain AMB-1.</title>
        <authorList>
            <person name="Matsunaga T."/>
            <person name="Okamura Y."/>
            <person name="Fukuda Y."/>
            <person name="Wahyudi A.T."/>
            <person name="Murase Y."/>
            <person name="Takeyama H."/>
        </authorList>
    </citation>
    <scope>NUCLEOTIDE SEQUENCE [LARGE SCALE GENOMIC DNA]</scope>
    <source>
        <strain evidence="3">ATCC 700264 / AMB-1</strain>
    </source>
</reference>
<dbReference type="InterPro" id="IPR052943">
    <property type="entry name" value="TMTC_O-mannosyl-trnsfr"/>
</dbReference>
<dbReference type="Pfam" id="PF13432">
    <property type="entry name" value="TPR_16"/>
    <property type="match status" value="1"/>
</dbReference>
<dbReference type="InterPro" id="IPR002201">
    <property type="entry name" value="Glyco_trans_9"/>
</dbReference>